<name>A0A915E650_9BILA</name>
<dbReference type="AlphaFoldDB" id="A0A915E650"/>
<dbReference type="Proteomes" id="UP000887574">
    <property type="component" value="Unplaced"/>
</dbReference>
<reference evidence="2" key="1">
    <citation type="submission" date="2022-11" db="UniProtKB">
        <authorList>
            <consortium name="WormBaseParasite"/>
        </authorList>
    </citation>
    <scope>IDENTIFICATION</scope>
</reference>
<proteinExistence type="predicted"/>
<protein>
    <submittedName>
        <fullName evidence="2">Uncharacterized protein</fullName>
    </submittedName>
</protein>
<evidence type="ECO:0000313" key="2">
    <source>
        <dbReference type="WBParaSite" id="jg26177"/>
    </source>
</evidence>
<evidence type="ECO:0000313" key="1">
    <source>
        <dbReference type="Proteomes" id="UP000887574"/>
    </source>
</evidence>
<sequence length="91" mass="10611">MIKAAMTFAQVIMAGRTQLSGLSIKSRSKPGFEVHTRLKYDEYTKYFGIKEKNFVAICREMGVYQTYVQAARDWLNGYTVRRTAREYILFP</sequence>
<keyword evidence="1" id="KW-1185">Reference proteome</keyword>
<organism evidence="1 2">
    <name type="scientific">Ditylenchus dipsaci</name>
    <dbReference type="NCBI Taxonomy" id="166011"/>
    <lineage>
        <taxon>Eukaryota</taxon>
        <taxon>Metazoa</taxon>
        <taxon>Ecdysozoa</taxon>
        <taxon>Nematoda</taxon>
        <taxon>Chromadorea</taxon>
        <taxon>Rhabditida</taxon>
        <taxon>Tylenchina</taxon>
        <taxon>Tylenchomorpha</taxon>
        <taxon>Sphaerularioidea</taxon>
        <taxon>Anguinidae</taxon>
        <taxon>Anguininae</taxon>
        <taxon>Ditylenchus</taxon>
    </lineage>
</organism>
<dbReference type="WBParaSite" id="jg26177">
    <property type="protein sequence ID" value="jg26177"/>
    <property type="gene ID" value="jg26177"/>
</dbReference>
<accession>A0A915E650</accession>